<evidence type="ECO:0000256" key="4">
    <source>
        <dbReference type="ARBA" id="ARBA00022723"/>
    </source>
</evidence>
<sequence length="437" mass="50765">VLVRRLVECLMKGSNIEDPVIQKTIGILNDLINNGWDAQKLDMTSRSLERELCAAELRDAIGTDKPLLNLICDLSKCLESGVRWMLDRDIKRHGKHESKESELWAVSDLEEESSQGGLVKIENRIDQFDNVTLDAISNDSSPENYLEDVESDNSSEEVTDSDSERDTSPLKCEECGKKFLNRQTLRMRKKRLHQAVVELPFECKDCGKKFPFKDYLTSHEISHLPLDHPRRKQYECIQCGNRYRSYQALDYHKRKHMKDAEGNTVATTDYKCDVCDKFLSCLSSLLKHKRGHLDDDDPRKRKYECKICGKKYKGPSGLNNHMPIHIPDEKTRLPLKCDVCGKRFREQRHLSAHSWTHLPEDDPRKAKPFECKQCDKKFRTKLNLISHERTHINDREKPHKCDVCGKNFLHELSLKTHMRMHGSTEEERRPYACNICG</sequence>
<dbReference type="PROSITE" id="PS50157">
    <property type="entry name" value="ZINC_FINGER_C2H2_2"/>
    <property type="match status" value="8"/>
</dbReference>
<dbReference type="AlphaFoldDB" id="A0AAN4ZCV6"/>
<dbReference type="SMART" id="SM00355">
    <property type="entry name" value="ZnF_C2H2"/>
    <property type="match status" value="8"/>
</dbReference>
<feature type="domain" description="C2H2-type" evidence="14">
    <location>
        <begin position="270"/>
        <end position="297"/>
    </location>
</feature>
<evidence type="ECO:0000256" key="1">
    <source>
        <dbReference type="ARBA" id="ARBA00003767"/>
    </source>
</evidence>
<keyword evidence="9" id="KW-0238">DNA-binding</keyword>
<organism evidence="15 16">
    <name type="scientific">Pristionchus mayeri</name>
    <dbReference type="NCBI Taxonomy" id="1317129"/>
    <lineage>
        <taxon>Eukaryota</taxon>
        <taxon>Metazoa</taxon>
        <taxon>Ecdysozoa</taxon>
        <taxon>Nematoda</taxon>
        <taxon>Chromadorea</taxon>
        <taxon>Rhabditida</taxon>
        <taxon>Rhabditina</taxon>
        <taxon>Diplogasteromorpha</taxon>
        <taxon>Diplogasteroidea</taxon>
        <taxon>Neodiplogasteridae</taxon>
        <taxon>Pristionchus</taxon>
    </lineage>
</organism>
<protein>
    <recommendedName>
        <fullName evidence="14">C2H2-type domain-containing protein</fullName>
    </recommendedName>
</protein>
<dbReference type="InterPro" id="IPR036236">
    <property type="entry name" value="Znf_C2H2_sf"/>
</dbReference>
<keyword evidence="8" id="KW-0805">Transcription regulation</keyword>
<dbReference type="GO" id="GO:0000978">
    <property type="term" value="F:RNA polymerase II cis-regulatory region sequence-specific DNA binding"/>
    <property type="evidence" value="ECO:0007669"/>
    <property type="project" value="TreeGrafter"/>
</dbReference>
<feature type="domain" description="C2H2-type" evidence="14">
    <location>
        <begin position="335"/>
        <end position="362"/>
    </location>
</feature>
<proteinExistence type="inferred from homology"/>
<keyword evidence="10" id="KW-0804">Transcription</keyword>
<evidence type="ECO:0000259" key="14">
    <source>
        <dbReference type="PROSITE" id="PS50157"/>
    </source>
</evidence>
<keyword evidence="7" id="KW-0862">Zinc</keyword>
<keyword evidence="6 12" id="KW-0863">Zinc-finger</keyword>
<dbReference type="Gene3D" id="3.30.160.60">
    <property type="entry name" value="Classic Zinc Finger"/>
    <property type="match status" value="6"/>
</dbReference>
<dbReference type="GO" id="GO:0008270">
    <property type="term" value="F:zinc ion binding"/>
    <property type="evidence" value="ECO:0007669"/>
    <property type="project" value="UniProtKB-KW"/>
</dbReference>
<keyword evidence="16" id="KW-1185">Reference proteome</keyword>
<comment type="function">
    <text evidence="1">May be involved in transcriptional regulation.</text>
</comment>
<dbReference type="GO" id="GO:0001228">
    <property type="term" value="F:DNA-binding transcription activator activity, RNA polymerase II-specific"/>
    <property type="evidence" value="ECO:0007669"/>
    <property type="project" value="TreeGrafter"/>
</dbReference>
<dbReference type="FunFam" id="3.30.160.60:FF:000771">
    <property type="entry name" value="zinc finger protein 648"/>
    <property type="match status" value="1"/>
</dbReference>
<evidence type="ECO:0000313" key="15">
    <source>
        <dbReference type="EMBL" id="GMR38476.1"/>
    </source>
</evidence>
<feature type="domain" description="C2H2-type" evidence="14">
    <location>
        <begin position="369"/>
        <end position="396"/>
    </location>
</feature>
<dbReference type="EMBL" id="BTRK01000002">
    <property type="protein sequence ID" value="GMR38476.1"/>
    <property type="molecule type" value="Genomic_DNA"/>
</dbReference>
<dbReference type="PANTHER" id="PTHR24393">
    <property type="entry name" value="ZINC FINGER PROTEIN"/>
    <property type="match status" value="1"/>
</dbReference>
<feature type="domain" description="C2H2-type" evidence="14">
    <location>
        <begin position="303"/>
        <end position="330"/>
    </location>
</feature>
<comment type="subcellular location">
    <subcellularLocation>
        <location evidence="2">Nucleus</location>
    </subcellularLocation>
</comment>
<dbReference type="Pfam" id="PF00096">
    <property type="entry name" value="zf-C2H2"/>
    <property type="match status" value="4"/>
</dbReference>
<evidence type="ECO:0000256" key="3">
    <source>
        <dbReference type="ARBA" id="ARBA00006991"/>
    </source>
</evidence>
<evidence type="ECO:0000256" key="6">
    <source>
        <dbReference type="ARBA" id="ARBA00022771"/>
    </source>
</evidence>
<feature type="domain" description="C2H2-type" evidence="14">
    <location>
        <begin position="399"/>
        <end position="426"/>
    </location>
</feature>
<evidence type="ECO:0000256" key="9">
    <source>
        <dbReference type="ARBA" id="ARBA00023125"/>
    </source>
</evidence>
<evidence type="ECO:0000313" key="16">
    <source>
        <dbReference type="Proteomes" id="UP001328107"/>
    </source>
</evidence>
<gene>
    <name evidence="15" type="ORF">PMAYCL1PPCAC_08671</name>
</gene>
<dbReference type="SUPFAM" id="SSF57667">
    <property type="entry name" value="beta-beta-alpha zinc fingers"/>
    <property type="match status" value="4"/>
</dbReference>
<evidence type="ECO:0000256" key="2">
    <source>
        <dbReference type="ARBA" id="ARBA00004123"/>
    </source>
</evidence>
<feature type="region of interest" description="Disordered" evidence="13">
    <location>
        <begin position="137"/>
        <end position="169"/>
    </location>
</feature>
<dbReference type="Proteomes" id="UP001328107">
    <property type="component" value="Unassembled WGS sequence"/>
</dbReference>
<feature type="domain" description="C2H2-type" evidence="14">
    <location>
        <begin position="170"/>
        <end position="193"/>
    </location>
</feature>
<keyword evidence="5" id="KW-0677">Repeat</keyword>
<feature type="domain" description="C2H2-type" evidence="14">
    <location>
        <begin position="234"/>
        <end position="261"/>
    </location>
</feature>
<dbReference type="PANTHER" id="PTHR24393:SF15">
    <property type="entry name" value="IP01243P-RELATED"/>
    <property type="match status" value="1"/>
</dbReference>
<evidence type="ECO:0000256" key="10">
    <source>
        <dbReference type="ARBA" id="ARBA00023163"/>
    </source>
</evidence>
<name>A0AAN4ZCV6_9BILA</name>
<feature type="compositionally biased region" description="Acidic residues" evidence="13">
    <location>
        <begin position="145"/>
        <end position="161"/>
    </location>
</feature>
<dbReference type="FunFam" id="3.30.160.60:FF:000702">
    <property type="entry name" value="Transcription factor E4F1 isoform 1"/>
    <property type="match status" value="1"/>
</dbReference>
<evidence type="ECO:0000256" key="7">
    <source>
        <dbReference type="ARBA" id="ARBA00022833"/>
    </source>
</evidence>
<dbReference type="Pfam" id="PF13912">
    <property type="entry name" value="zf-C2H2_6"/>
    <property type="match status" value="1"/>
</dbReference>
<feature type="non-terminal residue" evidence="15">
    <location>
        <position position="1"/>
    </location>
</feature>
<evidence type="ECO:0000256" key="5">
    <source>
        <dbReference type="ARBA" id="ARBA00022737"/>
    </source>
</evidence>
<keyword evidence="4" id="KW-0479">Metal-binding</keyword>
<reference evidence="16" key="1">
    <citation type="submission" date="2022-10" db="EMBL/GenBank/DDBJ databases">
        <title>Genome assembly of Pristionchus species.</title>
        <authorList>
            <person name="Yoshida K."/>
            <person name="Sommer R.J."/>
        </authorList>
    </citation>
    <scope>NUCLEOTIDE SEQUENCE [LARGE SCALE GENOMIC DNA]</scope>
    <source>
        <strain evidence="16">RS5460</strain>
    </source>
</reference>
<dbReference type="GO" id="GO:0005634">
    <property type="term" value="C:nucleus"/>
    <property type="evidence" value="ECO:0007669"/>
    <property type="project" value="UniProtKB-SubCell"/>
</dbReference>
<accession>A0AAN4ZCV6</accession>
<comment type="caution">
    <text evidence="15">The sequence shown here is derived from an EMBL/GenBank/DDBJ whole genome shotgun (WGS) entry which is preliminary data.</text>
</comment>
<evidence type="ECO:0000256" key="12">
    <source>
        <dbReference type="PROSITE-ProRule" id="PRU00042"/>
    </source>
</evidence>
<evidence type="ECO:0000256" key="11">
    <source>
        <dbReference type="ARBA" id="ARBA00023242"/>
    </source>
</evidence>
<dbReference type="PROSITE" id="PS00028">
    <property type="entry name" value="ZINC_FINGER_C2H2_1"/>
    <property type="match status" value="7"/>
</dbReference>
<dbReference type="InterPro" id="IPR013087">
    <property type="entry name" value="Znf_C2H2_type"/>
</dbReference>
<keyword evidence="11" id="KW-0539">Nucleus</keyword>
<feature type="domain" description="C2H2-type" evidence="14">
    <location>
        <begin position="201"/>
        <end position="223"/>
    </location>
</feature>
<evidence type="ECO:0000256" key="8">
    <source>
        <dbReference type="ARBA" id="ARBA00023015"/>
    </source>
</evidence>
<evidence type="ECO:0000256" key="13">
    <source>
        <dbReference type="SAM" id="MobiDB-lite"/>
    </source>
</evidence>
<comment type="similarity">
    <text evidence="3">Belongs to the krueppel C2H2-type zinc-finger protein family.</text>
</comment>